<dbReference type="InterPro" id="IPR051051">
    <property type="entry name" value="E3_ubiq-ligase_TRIM/RNF"/>
</dbReference>
<dbReference type="InterPro" id="IPR001870">
    <property type="entry name" value="B30.2/SPRY"/>
</dbReference>
<evidence type="ECO:0000256" key="5">
    <source>
        <dbReference type="ARBA" id="ARBA00022859"/>
    </source>
</evidence>
<dbReference type="Pfam" id="PF25600">
    <property type="entry name" value="TRIM_CC"/>
    <property type="match status" value="1"/>
</dbReference>
<dbReference type="SMART" id="SM00034">
    <property type="entry name" value="CLECT"/>
    <property type="match status" value="1"/>
</dbReference>
<sequence length="640" mass="73145">MLPEKQFQCTICQQVFTDPITTPCGHNFCQTCIENVWDSSDVCQCPTCNKTFISRPETSINTAFKELADTLRNIIVCKSAAPLCAAKPGEVLCDVCAATSMQVKALKSCLVCLTSYCETHLEPHQRVATLKIHKLIDPVKNLQERMCKKHERLLEMFCRDEQKCVCQFCTETEHKGHQAVTIEDESAERKVKIKNTEADFQQMIQEHMRKVEEIKNCLKLSNTSAEKELKESDRLFTSLIRCVHERHTEEVSELQRRNTELEELRDSEDHLHVLQRSPSLMSSPPTKEWMEIGIHPELCVGTVRGAMSKLDNTLSKELNSLKKEEMKKMHRYAVDVVLDPETAHPNIVLSADGKQAGRGELLHIVPDNPKPREATLSGRFYFEVAVGPKTFWDLGVVKESINRKGMITSKPENGYWTVRLRNGEEYRALDSPSVLLSLKRKPQTVGVFTDYEEGTVSFFNVEAGSHIYTFTGCMFSERVFPFFSPGLFHVAFPLHRPRYNFIKKSKTWLEARQHCREYHTDLAAVNNEQDLMDLGSLVDSEFSHVFIGLQRSWGWSVSDADNHKEGEPSYWNWASDEPQGAKHCGVIKDTGEWFAAKCNTRRQFICYNEPRKKYLVEVKLTADDSVDMTDQAVLDSILKT</sequence>
<evidence type="ECO:0000256" key="3">
    <source>
        <dbReference type="ARBA" id="ARBA00022771"/>
    </source>
</evidence>
<accession>A0AAD6BRR8</accession>
<gene>
    <name evidence="11" type="ORF">JOQ06_020800</name>
</gene>
<dbReference type="InterPro" id="IPR001841">
    <property type="entry name" value="Znf_RING"/>
</dbReference>
<keyword evidence="5" id="KW-0391">Immunity</keyword>
<comment type="caution">
    <text evidence="11">The sequence shown here is derived from an EMBL/GenBank/DDBJ whole genome shotgun (WGS) entry which is preliminary data.</text>
</comment>
<dbReference type="PANTHER" id="PTHR25465">
    <property type="entry name" value="B-BOX DOMAIN CONTAINING"/>
    <property type="match status" value="1"/>
</dbReference>
<dbReference type="EMBL" id="JAPTMU010000001">
    <property type="protein sequence ID" value="KAJ4949284.1"/>
    <property type="molecule type" value="Genomic_DNA"/>
</dbReference>
<keyword evidence="2" id="KW-0479">Metal-binding</keyword>
<evidence type="ECO:0000256" key="1">
    <source>
        <dbReference type="ARBA" id="ARBA00022588"/>
    </source>
</evidence>
<dbReference type="InterPro" id="IPR058030">
    <property type="entry name" value="TRIM8/14/16/25/29/45/65_CC"/>
</dbReference>
<dbReference type="Proteomes" id="UP001219934">
    <property type="component" value="Unassembled WGS sequence"/>
</dbReference>
<dbReference type="PANTHER" id="PTHR25465:SF32">
    <property type="entry name" value="BLOODTHIRSTY-RELATED GENE FAMILY, MEMBER 16 ISOFORM X1-RELATED"/>
    <property type="match status" value="1"/>
</dbReference>
<dbReference type="Pfam" id="PF00059">
    <property type="entry name" value="Lectin_C"/>
    <property type="match status" value="1"/>
</dbReference>
<dbReference type="Gene3D" id="3.30.40.10">
    <property type="entry name" value="Zinc/RING finger domain, C3HC4 (zinc finger)"/>
    <property type="match status" value="1"/>
</dbReference>
<dbReference type="InterPro" id="IPR016187">
    <property type="entry name" value="CTDL_fold"/>
</dbReference>
<dbReference type="PROSITE" id="PS50188">
    <property type="entry name" value="B302_SPRY"/>
    <property type="match status" value="1"/>
</dbReference>
<dbReference type="GO" id="GO:0045087">
    <property type="term" value="P:innate immune response"/>
    <property type="evidence" value="ECO:0007669"/>
    <property type="project" value="UniProtKB-KW"/>
</dbReference>
<evidence type="ECO:0000259" key="7">
    <source>
        <dbReference type="PROSITE" id="PS50041"/>
    </source>
</evidence>
<feature type="domain" description="B30.2/SPRY" evidence="10">
    <location>
        <begin position="316"/>
        <end position="501"/>
    </location>
</feature>
<dbReference type="Gene3D" id="4.10.830.40">
    <property type="match status" value="1"/>
</dbReference>
<dbReference type="SUPFAM" id="SSF57850">
    <property type="entry name" value="RING/U-box"/>
    <property type="match status" value="1"/>
</dbReference>
<keyword evidence="4" id="KW-0862">Zinc</keyword>
<dbReference type="SMART" id="SM00449">
    <property type="entry name" value="SPRY"/>
    <property type="match status" value="1"/>
</dbReference>
<dbReference type="SMART" id="SM00184">
    <property type="entry name" value="RING"/>
    <property type="match status" value="1"/>
</dbReference>
<protein>
    <recommendedName>
        <fullName evidence="13">E3 ubiquitin-protein ligase TRIM39-like</fullName>
    </recommendedName>
</protein>
<dbReference type="InterPro" id="IPR016186">
    <property type="entry name" value="C-type_lectin-like/link_sf"/>
</dbReference>
<feature type="domain" description="RING-type" evidence="8">
    <location>
        <begin position="9"/>
        <end position="49"/>
    </location>
</feature>
<evidence type="ECO:0000256" key="2">
    <source>
        <dbReference type="ARBA" id="ARBA00022723"/>
    </source>
</evidence>
<dbReference type="SUPFAM" id="SSF49899">
    <property type="entry name" value="Concanavalin A-like lectins/glucanases"/>
    <property type="match status" value="1"/>
</dbReference>
<dbReference type="Pfam" id="PF13445">
    <property type="entry name" value="zf-RING_UBOX"/>
    <property type="match status" value="1"/>
</dbReference>
<dbReference type="FunFam" id="2.60.120.920:FF:000004">
    <property type="entry name" value="Butyrophilin subfamily 1 member A1"/>
    <property type="match status" value="1"/>
</dbReference>
<dbReference type="PROSITE" id="PS00518">
    <property type="entry name" value="ZF_RING_1"/>
    <property type="match status" value="1"/>
</dbReference>
<evidence type="ECO:0000259" key="8">
    <source>
        <dbReference type="PROSITE" id="PS50089"/>
    </source>
</evidence>
<evidence type="ECO:0000256" key="4">
    <source>
        <dbReference type="ARBA" id="ARBA00022833"/>
    </source>
</evidence>
<dbReference type="InterPro" id="IPR000315">
    <property type="entry name" value="Znf_B-box"/>
</dbReference>
<dbReference type="PRINTS" id="PR01407">
    <property type="entry name" value="BUTYPHLNCDUF"/>
</dbReference>
<dbReference type="InterPro" id="IPR001304">
    <property type="entry name" value="C-type_lectin-like"/>
</dbReference>
<feature type="domain" description="B box-type" evidence="9">
    <location>
        <begin position="142"/>
        <end position="182"/>
    </location>
</feature>
<keyword evidence="3 6" id="KW-0863">Zinc-finger</keyword>
<dbReference type="AlphaFoldDB" id="A0AAD6BRR8"/>
<organism evidence="11 12">
    <name type="scientific">Pogonophryne albipinna</name>
    <dbReference type="NCBI Taxonomy" id="1090488"/>
    <lineage>
        <taxon>Eukaryota</taxon>
        <taxon>Metazoa</taxon>
        <taxon>Chordata</taxon>
        <taxon>Craniata</taxon>
        <taxon>Vertebrata</taxon>
        <taxon>Euteleostomi</taxon>
        <taxon>Actinopterygii</taxon>
        <taxon>Neopterygii</taxon>
        <taxon>Teleostei</taxon>
        <taxon>Neoteleostei</taxon>
        <taxon>Acanthomorphata</taxon>
        <taxon>Eupercaria</taxon>
        <taxon>Perciformes</taxon>
        <taxon>Notothenioidei</taxon>
        <taxon>Pogonophryne</taxon>
    </lineage>
</organism>
<dbReference type="InterPro" id="IPR006574">
    <property type="entry name" value="PRY"/>
</dbReference>
<dbReference type="PROSITE" id="PS50119">
    <property type="entry name" value="ZF_BBOX"/>
    <property type="match status" value="1"/>
</dbReference>
<dbReference type="PROSITE" id="PS50041">
    <property type="entry name" value="C_TYPE_LECTIN_2"/>
    <property type="match status" value="1"/>
</dbReference>
<dbReference type="GO" id="GO:0008270">
    <property type="term" value="F:zinc ion binding"/>
    <property type="evidence" value="ECO:0007669"/>
    <property type="project" value="UniProtKB-KW"/>
</dbReference>
<dbReference type="GO" id="GO:0005737">
    <property type="term" value="C:cytoplasm"/>
    <property type="evidence" value="ECO:0007669"/>
    <property type="project" value="UniProtKB-ARBA"/>
</dbReference>
<dbReference type="InterPro" id="IPR003877">
    <property type="entry name" value="SPRY_dom"/>
</dbReference>
<dbReference type="InterPro" id="IPR013083">
    <property type="entry name" value="Znf_RING/FYVE/PHD"/>
</dbReference>
<dbReference type="InterPro" id="IPR043136">
    <property type="entry name" value="B30.2/SPRY_sf"/>
</dbReference>
<dbReference type="Gene3D" id="2.60.120.920">
    <property type="match status" value="1"/>
</dbReference>
<dbReference type="SMART" id="SM00589">
    <property type="entry name" value="PRY"/>
    <property type="match status" value="1"/>
</dbReference>
<reference evidence="11" key="1">
    <citation type="submission" date="2022-11" db="EMBL/GenBank/DDBJ databases">
        <title>Chromosome-level genome of Pogonophryne albipinna.</title>
        <authorList>
            <person name="Jo E."/>
        </authorList>
    </citation>
    <scope>NUCLEOTIDE SEQUENCE</scope>
    <source>
        <strain evidence="11">SGF0006</strain>
        <tissue evidence="11">Muscle</tissue>
    </source>
</reference>
<dbReference type="PROSITE" id="PS50089">
    <property type="entry name" value="ZF_RING_2"/>
    <property type="match status" value="1"/>
</dbReference>
<dbReference type="InterPro" id="IPR013320">
    <property type="entry name" value="ConA-like_dom_sf"/>
</dbReference>
<evidence type="ECO:0000259" key="10">
    <source>
        <dbReference type="PROSITE" id="PS50188"/>
    </source>
</evidence>
<name>A0AAD6BRR8_9TELE</name>
<dbReference type="Pfam" id="PF00622">
    <property type="entry name" value="SPRY"/>
    <property type="match status" value="1"/>
</dbReference>
<feature type="domain" description="C-type lectin" evidence="7">
    <location>
        <begin position="499"/>
        <end position="607"/>
    </location>
</feature>
<dbReference type="SUPFAM" id="SSF57845">
    <property type="entry name" value="B-box zinc-binding domain"/>
    <property type="match status" value="1"/>
</dbReference>
<dbReference type="InterPro" id="IPR017907">
    <property type="entry name" value="Znf_RING_CS"/>
</dbReference>
<proteinExistence type="predicted"/>
<dbReference type="InterPro" id="IPR003879">
    <property type="entry name" value="Butyrophylin_SPRY"/>
</dbReference>
<dbReference type="SMART" id="SM00336">
    <property type="entry name" value="BBOX"/>
    <property type="match status" value="1"/>
</dbReference>
<evidence type="ECO:0000259" key="9">
    <source>
        <dbReference type="PROSITE" id="PS50119"/>
    </source>
</evidence>
<dbReference type="SUPFAM" id="SSF56436">
    <property type="entry name" value="C-type lectin-like"/>
    <property type="match status" value="1"/>
</dbReference>
<dbReference type="Pfam" id="PF00643">
    <property type="entry name" value="zf-B_box"/>
    <property type="match status" value="1"/>
</dbReference>
<dbReference type="InterPro" id="IPR027370">
    <property type="entry name" value="Znf-RING_euk"/>
</dbReference>
<dbReference type="Pfam" id="PF13765">
    <property type="entry name" value="PRY"/>
    <property type="match status" value="1"/>
</dbReference>
<evidence type="ECO:0000256" key="6">
    <source>
        <dbReference type="PROSITE-ProRule" id="PRU00024"/>
    </source>
</evidence>
<feature type="non-terminal residue" evidence="11">
    <location>
        <position position="1"/>
    </location>
</feature>
<dbReference type="CDD" id="cd19769">
    <property type="entry name" value="Bbox2_TRIM16-like"/>
    <property type="match status" value="1"/>
</dbReference>
<dbReference type="CDD" id="cd13733">
    <property type="entry name" value="SPRY_PRY_C-I_1"/>
    <property type="match status" value="1"/>
</dbReference>
<evidence type="ECO:0000313" key="11">
    <source>
        <dbReference type="EMBL" id="KAJ4949284.1"/>
    </source>
</evidence>
<evidence type="ECO:0000313" key="12">
    <source>
        <dbReference type="Proteomes" id="UP001219934"/>
    </source>
</evidence>
<dbReference type="Gene3D" id="3.10.100.10">
    <property type="entry name" value="Mannose-Binding Protein A, subunit A"/>
    <property type="match status" value="1"/>
</dbReference>
<dbReference type="Gene3D" id="3.30.160.60">
    <property type="entry name" value="Classic Zinc Finger"/>
    <property type="match status" value="1"/>
</dbReference>
<keyword evidence="12" id="KW-1185">Reference proteome</keyword>
<keyword evidence="1" id="KW-0399">Innate immunity</keyword>
<evidence type="ECO:0008006" key="13">
    <source>
        <dbReference type="Google" id="ProtNLM"/>
    </source>
</evidence>